<dbReference type="InterPro" id="IPR016161">
    <property type="entry name" value="Ald_DH/histidinol_DH"/>
</dbReference>
<evidence type="ECO:0000313" key="3">
    <source>
        <dbReference type="EMBL" id="BBY06647.1"/>
    </source>
</evidence>
<dbReference type="EMBL" id="AP022583">
    <property type="protein sequence ID" value="BBY06647.1"/>
    <property type="molecule type" value="Genomic_DNA"/>
</dbReference>
<dbReference type="InterPro" id="IPR015590">
    <property type="entry name" value="Aldehyde_DH_dom"/>
</dbReference>
<dbReference type="InterPro" id="IPR016163">
    <property type="entry name" value="Ald_DH_C"/>
</dbReference>
<dbReference type="Pfam" id="PF00171">
    <property type="entry name" value="Aldedh"/>
    <property type="match status" value="1"/>
</dbReference>
<evidence type="ECO:0000259" key="2">
    <source>
        <dbReference type="Pfam" id="PF00171"/>
    </source>
</evidence>
<dbReference type="Gene3D" id="3.40.309.10">
    <property type="entry name" value="Aldehyde Dehydrogenase, Chain A, domain 2"/>
    <property type="match status" value="1"/>
</dbReference>
<dbReference type="Gene3D" id="3.40.605.10">
    <property type="entry name" value="Aldehyde Dehydrogenase, Chain A, domain 1"/>
    <property type="match status" value="1"/>
</dbReference>
<proteinExistence type="predicted"/>
<feature type="domain" description="Aldehyde dehydrogenase" evidence="2">
    <location>
        <begin position="48"/>
        <end position="312"/>
    </location>
</feature>
<sequence length="340" mass="36955">MRPARPRGAALDWREECVRSGGAVWTRRGEVFAVHASGNGPGVHGLWPQALALGYRVAIRPSSREPFTAHRLINALRDNGFRPEDVTYLPTDHDGADEVIRWADLAMVYGDQHLVDAYANDPTVFVNGPGRAKILITADQDWRDHLDTIVDSIAHLGGMACVNATAVLYEGDPAPLAQAIAERLSTIEPRPTEDERAILPTQSLDKAHQLANYLAAKSAGTTPLLGADRVVATLGDGCAALRPAVHVLAAPDVNKLNTELPFPCVWVSPWSRDDGTVPLRHSLVVTAITNDEALIDALLAEPTVANVYYGRHPTYYSAPEVPHDGFLADFLMRTKGFVRD</sequence>
<organism evidence="3 4">
    <name type="scientific">Mycobacterium noviomagense</name>
    <dbReference type="NCBI Taxonomy" id="459858"/>
    <lineage>
        <taxon>Bacteria</taxon>
        <taxon>Bacillati</taxon>
        <taxon>Actinomycetota</taxon>
        <taxon>Actinomycetes</taxon>
        <taxon>Mycobacteriales</taxon>
        <taxon>Mycobacteriaceae</taxon>
        <taxon>Mycobacterium</taxon>
    </lineage>
</organism>
<dbReference type="Proteomes" id="UP000466894">
    <property type="component" value="Chromosome"/>
</dbReference>
<protein>
    <recommendedName>
        <fullName evidence="2">Aldehyde dehydrogenase domain-containing protein</fullName>
    </recommendedName>
</protein>
<dbReference type="InterPro" id="IPR016162">
    <property type="entry name" value="Ald_DH_N"/>
</dbReference>
<dbReference type="GO" id="GO:0016620">
    <property type="term" value="F:oxidoreductase activity, acting on the aldehyde or oxo group of donors, NAD or NADP as acceptor"/>
    <property type="evidence" value="ECO:0007669"/>
    <property type="project" value="InterPro"/>
</dbReference>
<accession>A0A7I7PDE8</accession>
<keyword evidence="1" id="KW-0560">Oxidoreductase</keyword>
<gene>
    <name evidence="3" type="ORF">MNVI_19650</name>
</gene>
<dbReference type="AlphaFoldDB" id="A0A7I7PDE8"/>
<reference evidence="3 4" key="1">
    <citation type="journal article" date="2019" name="Emerg. Microbes Infect.">
        <title>Comprehensive subspecies identification of 175 nontuberculous mycobacteria species based on 7547 genomic profiles.</title>
        <authorList>
            <person name="Matsumoto Y."/>
            <person name="Kinjo T."/>
            <person name="Motooka D."/>
            <person name="Nabeya D."/>
            <person name="Jung N."/>
            <person name="Uechi K."/>
            <person name="Horii T."/>
            <person name="Iida T."/>
            <person name="Fujita J."/>
            <person name="Nakamura S."/>
        </authorList>
    </citation>
    <scope>NUCLEOTIDE SEQUENCE [LARGE SCALE GENOMIC DNA]</scope>
    <source>
        <strain evidence="3 4">JCM 16367</strain>
    </source>
</reference>
<evidence type="ECO:0000256" key="1">
    <source>
        <dbReference type="ARBA" id="ARBA00023002"/>
    </source>
</evidence>
<evidence type="ECO:0000313" key="4">
    <source>
        <dbReference type="Proteomes" id="UP000466894"/>
    </source>
</evidence>
<dbReference type="SUPFAM" id="SSF53720">
    <property type="entry name" value="ALDH-like"/>
    <property type="match status" value="1"/>
</dbReference>
<dbReference type="KEGG" id="mnv:MNVI_19650"/>
<name>A0A7I7PDE8_9MYCO</name>